<reference evidence="2" key="3">
    <citation type="journal article" date="2022" name="BMC Genomics">
        <title>Comparative genome analysis of mycobacteria focusing on tRNA and non-coding RNA.</title>
        <authorList>
            <person name="Behra P.R.K."/>
            <person name="Pettersson B.M.F."/>
            <person name="Ramesh M."/>
            <person name="Das S."/>
            <person name="Dasgupta S."/>
            <person name="Kirsebom L.A."/>
        </authorList>
    </citation>
    <scope>NUCLEOTIDE SEQUENCE</scope>
    <source>
        <strain evidence="2">DSM 44203</strain>
    </source>
</reference>
<dbReference type="SUPFAM" id="SSF142906">
    <property type="entry name" value="YjbR-like"/>
    <property type="match status" value="1"/>
</dbReference>
<keyword evidence="3" id="KW-1185">Reference proteome</keyword>
<accession>A0AAW5SGA6</accession>
<proteinExistence type="predicted"/>
<evidence type="ECO:0000313" key="4">
    <source>
        <dbReference type="Proteomes" id="UP001207528"/>
    </source>
</evidence>
<reference evidence="2" key="2">
    <citation type="submission" date="2020-07" db="EMBL/GenBank/DDBJ databases">
        <authorList>
            <person name="Pettersson B.M.F."/>
            <person name="Behra P.R.K."/>
            <person name="Ramesh M."/>
            <person name="Das S."/>
            <person name="Dasgupta S."/>
            <person name="Kirsebom L.A."/>
        </authorList>
    </citation>
    <scope>NUCLEOTIDE SEQUENCE</scope>
    <source>
        <strain evidence="2">DSM 44203</strain>
    </source>
</reference>
<comment type="caution">
    <text evidence="2">The sequence shown here is derived from an EMBL/GenBank/DDBJ whole genome shotgun (WGS) entry which is preliminary data.</text>
</comment>
<reference evidence="1 3" key="1">
    <citation type="journal article" date="2016" name="Genome Announc.">
        <title>Draft Genome Sequences of Five Rapidly Growing Mycobacterium Species, M. thermoresistibile, M. fortuitum subsp. acetamidolyticum, M. canariasense, M. brisbanense, and M. novocastrense.</title>
        <authorList>
            <person name="Katahira K."/>
            <person name="Ogura Y."/>
            <person name="Gotoh Y."/>
            <person name="Hayashi T."/>
        </authorList>
    </citation>
    <scope>NUCLEOTIDE SEQUENCE [LARGE SCALE GENOMIC DNA]</scope>
    <source>
        <strain evidence="1 3">JCM18114</strain>
    </source>
</reference>
<dbReference type="Gene3D" id="3.90.1150.30">
    <property type="match status" value="1"/>
</dbReference>
<dbReference type="GO" id="GO:0003677">
    <property type="term" value="F:DNA binding"/>
    <property type="evidence" value="ECO:0007669"/>
    <property type="project" value="UniProtKB-KW"/>
</dbReference>
<dbReference type="Pfam" id="PF04237">
    <property type="entry name" value="YjbR"/>
    <property type="match status" value="1"/>
</dbReference>
<protein>
    <submittedName>
        <fullName evidence="2">MmcQ/YjbR family DNA-binding protein</fullName>
    </submittedName>
</protein>
<dbReference type="InterPro" id="IPR038056">
    <property type="entry name" value="YjbR-like_sf"/>
</dbReference>
<dbReference type="EMBL" id="JACKTI010000017">
    <property type="protein sequence ID" value="MCV7022147.1"/>
    <property type="molecule type" value="Genomic_DNA"/>
</dbReference>
<evidence type="ECO:0000313" key="2">
    <source>
        <dbReference type="EMBL" id="MCV7022147.1"/>
    </source>
</evidence>
<dbReference type="RefSeq" id="WP_067391018.1">
    <property type="nucleotide sequence ID" value="NZ_BCTA01000036.1"/>
</dbReference>
<dbReference type="InterPro" id="IPR058532">
    <property type="entry name" value="YjbR/MT2646/Rv2570-like"/>
</dbReference>
<name>A0AAW5SGA6_MYCNV</name>
<gene>
    <name evidence="2" type="ORF">H7I77_02130</name>
    <name evidence="1" type="ORF">RMCN_3307</name>
</gene>
<organism evidence="2 4">
    <name type="scientific">Mycolicibacterium novocastrense</name>
    <name type="common">Mycobacterium novocastrense</name>
    <dbReference type="NCBI Taxonomy" id="59813"/>
    <lineage>
        <taxon>Bacteria</taxon>
        <taxon>Bacillati</taxon>
        <taxon>Actinomycetota</taxon>
        <taxon>Actinomycetes</taxon>
        <taxon>Mycobacteriales</taxon>
        <taxon>Mycobacteriaceae</taxon>
        <taxon>Mycolicibacterium</taxon>
    </lineage>
</organism>
<evidence type="ECO:0000313" key="1">
    <source>
        <dbReference type="EMBL" id="GAT10174.1"/>
    </source>
</evidence>
<keyword evidence="2" id="KW-0238">DNA-binding</keyword>
<dbReference type="AlphaFoldDB" id="A0AAW5SGA6"/>
<evidence type="ECO:0000313" key="3">
    <source>
        <dbReference type="Proteomes" id="UP000069773"/>
    </source>
</evidence>
<dbReference type="EMBL" id="BCTA01000036">
    <property type="protein sequence ID" value="GAT10174.1"/>
    <property type="molecule type" value="Genomic_DNA"/>
</dbReference>
<dbReference type="Proteomes" id="UP001207528">
    <property type="component" value="Unassembled WGS sequence"/>
</dbReference>
<dbReference type="Proteomes" id="UP000069773">
    <property type="component" value="Unassembled WGS sequence"/>
</dbReference>
<sequence length="134" mass="15226">MPHPIMFRDDDPVLARVRTVALAFPEAHEKVSHGRPAFFVAKMFAMYGGSVKPPTKGDYIQYPQSILVKVDESERQALQQDPRFFAPAYLAPSGWLGLDLSARKKVNWDEVRELIDASFRLTAPRKLVKQLDEV</sequence>